<name>A0A016RYK9_9BILA</name>
<protein>
    <submittedName>
        <fullName evidence="1">Uncharacterized protein</fullName>
    </submittedName>
</protein>
<dbReference type="Proteomes" id="UP000024635">
    <property type="component" value="Unassembled WGS sequence"/>
</dbReference>
<evidence type="ECO:0000313" key="1">
    <source>
        <dbReference type="EMBL" id="EYB83039.1"/>
    </source>
</evidence>
<gene>
    <name evidence="1" type="primary">Acey_s0344.g3075</name>
    <name evidence="1" type="ORF">Y032_0344g3075</name>
</gene>
<keyword evidence="2" id="KW-1185">Reference proteome</keyword>
<organism evidence="1 2">
    <name type="scientific">Ancylostoma ceylanicum</name>
    <dbReference type="NCBI Taxonomy" id="53326"/>
    <lineage>
        <taxon>Eukaryota</taxon>
        <taxon>Metazoa</taxon>
        <taxon>Ecdysozoa</taxon>
        <taxon>Nematoda</taxon>
        <taxon>Chromadorea</taxon>
        <taxon>Rhabditida</taxon>
        <taxon>Rhabditina</taxon>
        <taxon>Rhabditomorpha</taxon>
        <taxon>Strongyloidea</taxon>
        <taxon>Ancylostomatidae</taxon>
        <taxon>Ancylostomatinae</taxon>
        <taxon>Ancylostoma</taxon>
    </lineage>
</organism>
<evidence type="ECO:0000313" key="2">
    <source>
        <dbReference type="Proteomes" id="UP000024635"/>
    </source>
</evidence>
<dbReference type="EMBL" id="JARK01001680">
    <property type="protein sequence ID" value="EYB83039.1"/>
    <property type="molecule type" value="Genomic_DNA"/>
</dbReference>
<reference evidence="2" key="1">
    <citation type="journal article" date="2015" name="Nat. Genet.">
        <title>The genome and transcriptome of the zoonotic hookworm Ancylostoma ceylanicum identify infection-specific gene families.</title>
        <authorList>
            <person name="Schwarz E.M."/>
            <person name="Hu Y."/>
            <person name="Antoshechkin I."/>
            <person name="Miller M.M."/>
            <person name="Sternberg P.W."/>
            <person name="Aroian R.V."/>
        </authorList>
    </citation>
    <scope>NUCLEOTIDE SEQUENCE</scope>
    <source>
        <strain evidence="2">HY135</strain>
    </source>
</reference>
<accession>A0A016RYK9</accession>
<proteinExistence type="predicted"/>
<sequence>MIPDDVPPNHTYLAFNEWYIYNASESVLHKRTNSSALRERIKSIENLEHITSFIRVLDWECALTFGRLYERVAKHFCQTLNAT</sequence>
<comment type="caution">
    <text evidence="1">The sequence shown here is derived from an EMBL/GenBank/DDBJ whole genome shotgun (WGS) entry which is preliminary data.</text>
</comment>
<dbReference type="AlphaFoldDB" id="A0A016RYK9"/>